<sequence>MIQIALLKVGQKEANISGILFDKDGTLLDIEALWTPWGDYVLDALEAQLAGMGKSFTGQREQVLGTRYDAQGKVAGYDAEGPFAIATVSESTAVLAWQLYAAGMPWNDAVTCIREISARANDSINKEHAIPLDGLIPFLDRCKTQGLLLGVVTADLTSNAALHLEWLDVLDYFDVIIGSDRVTSSKPDPESVHAACAALGLSPEQLAVIGDSNGDMQMGRSAGTQLNIGIVPSGNTSYLKHADTVITHYDQILLKGGQDNG</sequence>
<evidence type="ECO:0000313" key="4">
    <source>
        <dbReference type="Proteomes" id="UP001221519"/>
    </source>
</evidence>
<dbReference type="Gene3D" id="3.40.50.1000">
    <property type="entry name" value="HAD superfamily/HAD-like"/>
    <property type="match status" value="1"/>
</dbReference>
<evidence type="ECO:0000313" key="2">
    <source>
        <dbReference type="EMBL" id="WDI01466.1"/>
    </source>
</evidence>
<dbReference type="SFLD" id="SFLDG01129">
    <property type="entry name" value="C1.5:_HAD__Beta-PGM__Phosphata"/>
    <property type="match status" value="1"/>
</dbReference>
<dbReference type="EMBL" id="CP118108">
    <property type="protein sequence ID" value="WDI01466.1"/>
    <property type="molecule type" value="Genomic_DNA"/>
</dbReference>
<dbReference type="GO" id="GO:0008967">
    <property type="term" value="F:phosphoglycolate phosphatase activity"/>
    <property type="evidence" value="ECO:0007669"/>
    <property type="project" value="TreeGrafter"/>
</dbReference>
<gene>
    <name evidence="1" type="ORF">PUW23_19825</name>
    <name evidence="2" type="ORF">PUW25_19710</name>
</gene>
<keyword evidence="1" id="KW-0378">Hydrolase</keyword>
<dbReference type="EMBL" id="CP118101">
    <property type="protein sequence ID" value="WDH81739.1"/>
    <property type="molecule type" value="Genomic_DNA"/>
</dbReference>
<organism evidence="1 3">
    <name type="scientific">Paenibacillus urinalis</name>
    <dbReference type="NCBI Taxonomy" id="521520"/>
    <lineage>
        <taxon>Bacteria</taxon>
        <taxon>Bacillati</taxon>
        <taxon>Bacillota</taxon>
        <taxon>Bacilli</taxon>
        <taxon>Bacillales</taxon>
        <taxon>Paenibacillaceae</taxon>
        <taxon>Paenibacillus</taxon>
    </lineage>
</organism>
<name>A0AAX3MY75_9BACL</name>
<dbReference type="InterPro" id="IPR006439">
    <property type="entry name" value="HAD-SF_hydro_IA"/>
</dbReference>
<dbReference type="InterPro" id="IPR023198">
    <property type="entry name" value="PGP-like_dom2"/>
</dbReference>
<protein>
    <submittedName>
        <fullName evidence="1">HAD-IA family hydrolase</fullName>
    </submittedName>
</protein>
<dbReference type="NCBIfam" id="TIGR01549">
    <property type="entry name" value="HAD-SF-IA-v1"/>
    <property type="match status" value="1"/>
</dbReference>
<accession>A0AAX3MY75</accession>
<dbReference type="SUPFAM" id="SSF56784">
    <property type="entry name" value="HAD-like"/>
    <property type="match status" value="1"/>
</dbReference>
<dbReference type="InterPro" id="IPR050155">
    <property type="entry name" value="HAD-like_hydrolase_sf"/>
</dbReference>
<dbReference type="PRINTS" id="PR00413">
    <property type="entry name" value="HADHALOGNASE"/>
</dbReference>
<dbReference type="Gene3D" id="1.10.150.240">
    <property type="entry name" value="Putative phosphatase, domain 2"/>
    <property type="match status" value="1"/>
</dbReference>
<dbReference type="PANTHER" id="PTHR43434:SF1">
    <property type="entry name" value="PHOSPHOGLYCOLATE PHOSPHATASE"/>
    <property type="match status" value="1"/>
</dbReference>
<dbReference type="SFLD" id="SFLDS00003">
    <property type="entry name" value="Haloacid_Dehalogenase"/>
    <property type="match status" value="1"/>
</dbReference>
<evidence type="ECO:0000313" key="3">
    <source>
        <dbReference type="Proteomes" id="UP001220962"/>
    </source>
</evidence>
<proteinExistence type="predicted"/>
<dbReference type="Proteomes" id="UP001220962">
    <property type="component" value="Chromosome"/>
</dbReference>
<dbReference type="Pfam" id="PF00702">
    <property type="entry name" value="Hydrolase"/>
    <property type="match status" value="1"/>
</dbReference>
<dbReference type="GO" id="GO:0006281">
    <property type="term" value="P:DNA repair"/>
    <property type="evidence" value="ECO:0007669"/>
    <property type="project" value="TreeGrafter"/>
</dbReference>
<dbReference type="NCBIfam" id="TIGR01509">
    <property type="entry name" value="HAD-SF-IA-v3"/>
    <property type="match status" value="1"/>
</dbReference>
<dbReference type="InterPro" id="IPR036412">
    <property type="entry name" value="HAD-like_sf"/>
</dbReference>
<evidence type="ECO:0000313" key="1">
    <source>
        <dbReference type="EMBL" id="WDH81739.1"/>
    </source>
</evidence>
<keyword evidence="4" id="KW-1185">Reference proteome</keyword>
<dbReference type="RefSeq" id="WP_274337438.1">
    <property type="nucleotide sequence ID" value="NZ_CP118101.1"/>
</dbReference>
<dbReference type="PANTHER" id="PTHR43434">
    <property type="entry name" value="PHOSPHOGLYCOLATE PHOSPHATASE"/>
    <property type="match status" value="1"/>
</dbReference>
<dbReference type="AlphaFoldDB" id="A0AAX3MY75"/>
<reference evidence="1 4" key="1">
    <citation type="submission" date="2023-02" db="EMBL/GenBank/DDBJ databases">
        <title>Pathogen: clinical or host-associated sample.</title>
        <authorList>
            <person name="Hergert J."/>
            <person name="Casey R."/>
            <person name="Wagner J."/>
            <person name="Young E.L."/>
            <person name="Oakeson K.F."/>
        </authorList>
    </citation>
    <scope>NUCLEOTIDE SEQUENCE</scope>
    <source>
        <strain evidence="2 4">2022CK-00829</strain>
        <strain evidence="1">2022CK-00830</strain>
    </source>
</reference>
<dbReference type="InterPro" id="IPR023214">
    <property type="entry name" value="HAD_sf"/>
</dbReference>
<dbReference type="Proteomes" id="UP001221519">
    <property type="component" value="Chromosome"/>
</dbReference>